<dbReference type="PANTHER" id="PTHR23024">
    <property type="entry name" value="ARYLACETAMIDE DEACETYLASE"/>
    <property type="match status" value="1"/>
</dbReference>
<dbReference type="EMBL" id="JAGKQM010000018">
    <property type="protein sequence ID" value="KAH0864176.1"/>
    <property type="molecule type" value="Genomic_DNA"/>
</dbReference>
<feature type="region of interest" description="Disordered" evidence="3">
    <location>
        <begin position="1"/>
        <end position="36"/>
    </location>
</feature>
<dbReference type="Pfam" id="PF09425">
    <property type="entry name" value="Jas_motif"/>
    <property type="match status" value="1"/>
</dbReference>
<dbReference type="SUPFAM" id="SSF53474">
    <property type="entry name" value="alpha/beta-Hydrolases"/>
    <property type="match status" value="1"/>
</dbReference>
<dbReference type="InterPro" id="IPR013094">
    <property type="entry name" value="AB_hydrolase_3"/>
</dbReference>
<gene>
    <name evidence="5" type="ORF">HID58_081387</name>
</gene>
<feature type="non-terminal residue" evidence="5">
    <location>
        <position position="1"/>
    </location>
</feature>
<dbReference type="InterPro" id="IPR033140">
    <property type="entry name" value="Lipase_GDXG_put_SER_AS"/>
</dbReference>
<comment type="similarity">
    <text evidence="1">Belongs to the 'GDXG' lipolytic enzyme family.</text>
</comment>
<keyword evidence="6" id="KW-1185">Reference proteome</keyword>
<evidence type="ECO:0000313" key="6">
    <source>
        <dbReference type="Proteomes" id="UP000824890"/>
    </source>
</evidence>
<proteinExistence type="inferred from homology"/>
<name>A0ABQ7YAF6_BRANA</name>
<evidence type="ECO:0000313" key="5">
    <source>
        <dbReference type="EMBL" id="KAH0864176.1"/>
    </source>
</evidence>
<feature type="domain" description="Alpha/beta hydrolase fold-3" evidence="4">
    <location>
        <begin position="300"/>
        <end position="515"/>
    </location>
</feature>
<evidence type="ECO:0000259" key="4">
    <source>
        <dbReference type="Pfam" id="PF07859"/>
    </source>
</evidence>
<organism evidence="5 6">
    <name type="scientific">Brassica napus</name>
    <name type="common">Rape</name>
    <dbReference type="NCBI Taxonomy" id="3708"/>
    <lineage>
        <taxon>Eukaryota</taxon>
        <taxon>Viridiplantae</taxon>
        <taxon>Streptophyta</taxon>
        <taxon>Embryophyta</taxon>
        <taxon>Tracheophyta</taxon>
        <taxon>Spermatophyta</taxon>
        <taxon>Magnoliopsida</taxon>
        <taxon>eudicotyledons</taxon>
        <taxon>Gunneridae</taxon>
        <taxon>Pentapetalae</taxon>
        <taxon>rosids</taxon>
        <taxon>malvids</taxon>
        <taxon>Brassicales</taxon>
        <taxon>Brassicaceae</taxon>
        <taxon>Brassiceae</taxon>
        <taxon>Brassica</taxon>
    </lineage>
</organism>
<dbReference type="PANTHER" id="PTHR23024:SF544">
    <property type="entry name" value="CARBOXYLESTERASE 1-RELATED"/>
    <property type="match status" value="1"/>
</dbReference>
<evidence type="ECO:0000256" key="3">
    <source>
        <dbReference type="SAM" id="MobiDB-lite"/>
    </source>
</evidence>
<sequence length="546" mass="60840">VEEYSATNPTFLPRDKSQFARRKKKKKKTETETETFSMDCSDSAATRRFSRKPSFSLTCSRLSQYLKENGSFGDLSLGMSCKPEVNGNSRQPTTTMSLFPCEAAPMATVQEVKPKNLFSRQPSFSSSSSSLPKKEDVLKMTQTTTTRYKAKEVMYLASKGTANSFTGFTSTLNLPKNQTEVRTNIAPTSNQVPHLMKPAAQEPILSSSAAMACELPIARRASLHRFLAKRKDRVTSKAPYQLSDSAKASSKPQTGDNNTTSWLDAVYSPEKNLSLRIYLPHQTLETSEENNKKKKKLPLLVYFHGGAFIMETAFSPAYNTFLTSTVSAAGCIAFSVDYRRSPEHPIPIPYEDSWDAVKWILTHIAGSGPEDWVNDHADFRRVFVAGDSAGANIAHHMAIRAGEENGSIKISGMTLFHPFFFSKAILEEQEDGVRRYMEGIWEIACPNSEKGVEDPWINVVGSDLSGLECGRVLVMVAGKDVLAREGRVYAEKLEECGWGGRVEVVETEGEDHVFHIRNPDSDNARLLVQRFAEFIRQVCCDDNVRK</sequence>
<feature type="compositionally biased region" description="Basic residues" evidence="3">
    <location>
        <begin position="19"/>
        <end position="28"/>
    </location>
</feature>
<feature type="active site" evidence="2">
    <location>
        <position position="388"/>
    </location>
</feature>
<dbReference type="InterPro" id="IPR018467">
    <property type="entry name" value="CCT_CS"/>
</dbReference>
<dbReference type="InterPro" id="IPR050466">
    <property type="entry name" value="Carboxylest/Gibb_receptor"/>
</dbReference>
<accession>A0ABQ7YAF6</accession>
<feature type="region of interest" description="Disordered" evidence="3">
    <location>
        <begin position="238"/>
        <end position="262"/>
    </location>
</feature>
<feature type="compositionally biased region" description="Polar residues" evidence="3">
    <location>
        <begin position="1"/>
        <end position="10"/>
    </location>
</feature>
<protein>
    <recommendedName>
        <fullName evidence="4">Alpha/beta hydrolase fold-3 domain-containing protein</fullName>
    </recommendedName>
</protein>
<dbReference type="Gene3D" id="3.40.50.1820">
    <property type="entry name" value="alpha/beta hydrolase"/>
    <property type="match status" value="1"/>
</dbReference>
<dbReference type="PROSITE" id="PS01174">
    <property type="entry name" value="LIPASE_GDXG_SER"/>
    <property type="match status" value="1"/>
</dbReference>
<feature type="compositionally biased region" description="Polar residues" evidence="3">
    <location>
        <begin position="242"/>
        <end position="262"/>
    </location>
</feature>
<reference evidence="5 6" key="1">
    <citation type="submission" date="2021-05" db="EMBL/GenBank/DDBJ databases">
        <title>Genome Assembly of Synthetic Allotetraploid Brassica napus Reveals Homoeologous Exchanges between Subgenomes.</title>
        <authorList>
            <person name="Davis J.T."/>
        </authorList>
    </citation>
    <scope>NUCLEOTIDE SEQUENCE [LARGE SCALE GENOMIC DNA]</scope>
    <source>
        <strain evidence="6">cv. Da-Ae</strain>
        <tissue evidence="5">Seedling</tissue>
    </source>
</reference>
<dbReference type="Pfam" id="PF07859">
    <property type="entry name" value="Abhydrolase_3"/>
    <property type="match status" value="1"/>
</dbReference>
<evidence type="ECO:0000256" key="2">
    <source>
        <dbReference type="PROSITE-ProRule" id="PRU10038"/>
    </source>
</evidence>
<evidence type="ECO:0000256" key="1">
    <source>
        <dbReference type="ARBA" id="ARBA00010515"/>
    </source>
</evidence>
<dbReference type="Proteomes" id="UP000824890">
    <property type="component" value="Unassembled WGS sequence"/>
</dbReference>
<comment type="caution">
    <text evidence="5">The sequence shown here is derived from an EMBL/GenBank/DDBJ whole genome shotgun (WGS) entry which is preliminary data.</text>
</comment>
<dbReference type="InterPro" id="IPR029058">
    <property type="entry name" value="AB_hydrolase_fold"/>
</dbReference>